<comment type="caution">
    <text evidence="2">The sequence shown here is derived from an EMBL/GenBank/DDBJ whole genome shotgun (WGS) entry which is preliminary data.</text>
</comment>
<organism evidence="2 3">
    <name type="scientific">Oryza meyeriana var. granulata</name>
    <dbReference type="NCBI Taxonomy" id="110450"/>
    <lineage>
        <taxon>Eukaryota</taxon>
        <taxon>Viridiplantae</taxon>
        <taxon>Streptophyta</taxon>
        <taxon>Embryophyta</taxon>
        <taxon>Tracheophyta</taxon>
        <taxon>Spermatophyta</taxon>
        <taxon>Magnoliopsida</taxon>
        <taxon>Liliopsida</taxon>
        <taxon>Poales</taxon>
        <taxon>Poaceae</taxon>
        <taxon>BOP clade</taxon>
        <taxon>Oryzoideae</taxon>
        <taxon>Oryzeae</taxon>
        <taxon>Oryzinae</taxon>
        <taxon>Oryza</taxon>
        <taxon>Oryza meyeriana</taxon>
    </lineage>
</organism>
<name>A0A6G1DXY9_9ORYZ</name>
<protein>
    <submittedName>
        <fullName evidence="2">Uncharacterized protein</fullName>
    </submittedName>
</protein>
<evidence type="ECO:0000313" key="2">
    <source>
        <dbReference type="EMBL" id="KAF0917735.1"/>
    </source>
</evidence>
<sequence>MKWASPVRIRQPQPRSAVPVVESWPLASSCRRPRSWSRPPPSRLLLRAMGSRFHPWEVKPSLGQGSGRAGEQPSGRAAAVSSGFGRPGLRGVGDFFDLNRAER</sequence>
<dbReference type="Proteomes" id="UP000479710">
    <property type="component" value="Unassembled WGS sequence"/>
</dbReference>
<gene>
    <name evidence="2" type="ORF">E2562_021233</name>
</gene>
<proteinExistence type="predicted"/>
<evidence type="ECO:0000313" key="3">
    <source>
        <dbReference type="Proteomes" id="UP000479710"/>
    </source>
</evidence>
<evidence type="ECO:0000256" key="1">
    <source>
        <dbReference type="SAM" id="MobiDB-lite"/>
    </source>
</evidence>
<feature type="region of interest" description="Disordered" evidence="1">
    <location>
        <begin position="57"/>
        <end position="103"/>
    </location>
</feature>
<dbReference type="AlphaFoldDB" id="A0A6G1DXY9"/>
<accession>A0A6G1DXY9</accession>
<reference evidence="2 3" key="1">
    <citation type="submission" date="2019-11" db="EMBL/GenBank/DDBJ databases">
        <title>Whole genome sequence of Oryza granulata.</title>
        <authorList>
            <person name="Li W."/>
        </authorList>
    </citation>
    <scope>NUCLEOTIDE SEQUENCE [LARGE SCALE GENOMIC DNA]</scope>
    <source>
        <strain evidence="3">cv. Menghai</strain>
        <tissue evidence="2">Leaf</tissue>
    </source>
</reference>
<dbReference type="EMBL" id="SPHZ02000005">
    <property type="protein sequence ID" value="KAF0917735.1"/>
    <property type="molecule type" value="Genomic_DNA"/>
</dbReference>
<keyword evidence="3" id="KW-1185">Reference proteome</keyword>